<accession>A0A9D4N2E7</accession>
<sequence length="305" mass="33832">MATSTTPGIRDVIIIVNEGENNKHFHGHRKGACAERQILHTVFVNKFGFSQFNADCNRDISLGDWDHDKRPTSIQKLNASCCIKCHIKSAQPGDNIKRENNLLVVAICSHGGVDSKGSYISLVGEKETEQLYISELLNFLQTCETLKNKTVIILLESCRGPQEDAGVPMEVVESADTESEAAPKYQGEHVTFVPPETIQLSDVPQNFIIVYGTTPGMVSYSDVKGSWMEQALLEEVEKLEKSRPGEDINFMQLLTRMKGNVARRDTSGNQQNVEAMPEAGSSGEKCVIQSEHRLTKPPMLNLKKN</sequence>
<feature type="domain" description="Caspase family p20" evidence="3">
    <location>
        <begin position="143"/>
        <end position="162"/>
    </location>
</feature>
<reference evidence="4" key="1">
    <citation type="journal article" date="2019" name="bioRxiv">
        <title>The Genome of the Zebra Mussel, Dreissena polymorpha: A Resource for Invasive Species Research.</title>
        <authorList>
            <person name="McCartney M.A."/>
            <person name="Auch B."/>
            <person name="Kono T."/>
            <person name="Mallez S."/>
            <person name="Zhang Y."/>
            <person name="Obille A."/>
            <person name="Becker A."/>
            <person name="Abrahante J.E."/>
            <person name="Garbe J."/>
            <person name="Badalamenti J.P."/>
            <person name="Herman A."/>
            <person name="Mangelson H."/>
            <person name="Liachko I."/>
            <person name="Sullivan S."/>
            <person name="Sone E.D."/>
            <person name="Koren S."/>
            <person name="Silverstein K.A.T."/>
            <person name="Beckman K.B."/>
            <person name="Gohl D.M."/>
        </authorList>
    </citation>
    <scope>NUCLEOTIDE SEQUENCE</scope>
    <source>
        <strain evidence="4">Duluth1</strain>
        <tissue evidence="4">Whole animal</tissue>
    </source>
</reference>
<dbReference type="AlphaFoldDB" id="A0A9D4N2E7"/>
<dbReference type="InterPro" id="IPR011600">
    <property type="entry name" value="Pept_C14_caspase"/>
</dbReference>
<gene>
    <name evidence="4" type="ORF">DPMN_011862</name>
</gene>
<evidence type="ECO:0000256" key="1">
    <source>
        <dbReference type="ARBA" id="ARBA00010134"/>
    </source>
</evidence>
<evidence type="ECO:0000259" key="3">
    <source>
        <dbReference type="PROSITE" id="PS50208"/>
    </source>
</evidence>
<dbReference type="Proteomes" id="UP000828390">
    <property type="component" value="Unassembled WGS sequence"/>
</dbReference>
<dbReference type="PANTHER" id="PTHR22576">
    <property type="entry name" value="MUCOSA ASSOCIATED LYMPHOID TISSUE LYMPHOMA TRANSLOCATION PROTEIN 1/PARACASPASE"/>
    <property type="match status" value="1"/>
</dbReference>
<reference evidence="4" key="2">
    <citation type="submission" date="2020-11" db="EMBL/GenBank/DDBJ databases">
        <authorList>
            <person name="McCartney M.A."/>
            <person name="Auch B."/>
            <person name="Kono T."/>
            <person name="Mallez S."/>
            <person name="Becker A."/>
            <person name="Gohl D.M."/>
            <person name="Silverstein K.A.T."/>
            <person name="Koren S."/>
            <person name="Bechman K.B."/>
            <person name="Herman A."/>
            <person name="Abrahante J.E."/>
            <person name="Garbe J."/>
        </authorList>
    </citation>
    <scope>NUCLEOTIDE SEQUENCE</scope>
    <source>
        <strain evidence="4">Duluth1</strain>
        <tissue evidence="4">Whole animal</tissue>
    </source>
</reference>
<dbReference type="EMBL" id="JAIWYP010000001">
    <property type="protein sequence ID" value="KAH3887840.1"/>
    <property type="molecule type" value="Genomic_DNA"/>
</dbReference>
<keyword evidence="5" id="KW-1185">Reference proteome</keyword>
<dbReference type="InterPro" id="IPR001309">
    <property type="entry name" value="Pept_C14_p20"/>
</dbReference>
<feature type="region of interest" description="Disordered" evidence="2">
    <location>
        <begin position="263"/>
        <end position="305"/>
    </location>
</feature>
<evidence type="ECO:0000313" key="5">
    <source>
        <dbReference type="Proteomes" id="UP000828390"/>
    </source>
</evidence>
<dbReference type="Gene3D" id="3.40.50.1460">
    <property type="match status" value="1"/>
</dbReference>
<name>A0A9D4N2E7_DREPO</name>
<dbReference type="GO" id="GO:0006508">
    <property type="term" value="P:proteolysis"/>
    <property type="evidence" value="ECO:0007669"/>
    <property type="project" value="InterPro"/>
</dbReference>
<dbReference type="InterPro" id="IPR052039">
    <property type="entry name" value="Caspase-related_regulators"/>
</dbReference>
<dbReference type="Pfam" id="PF00656">
    <property type="entry name" value="Peptidase_C14"/>
    <property type="match status" value="1"/>
</dbReference>
<dbReference type="PANTHER" id="PTHR22576:SF41">
    <property type="entry name" value="CASPASE 14, APOPTOSIS-RELATED CYSTEINE PEPTIDASE"/>
    <property type="match status" value="1"/>
</dbReference>
<dbReference type="SMART" id="SM00115">
    <property type="entry name" value="CASc"/>
    <property type="match status" value="1"/>
</dbReference>
<dbReference type="SUPFAM" id="SSF52129">
    <property type="entry name" value="Caspase-like"/>
    <property type="match status" value="1"/>
</dbReference>
<dbReference type="GO" id="GO:0004197">
    <property type="term" value="F:cysteine-type endopeptidase activity"/>
    <property type="evidence" value="ECO:0007669"/>
    <property type="project" value="InterPro"/>
</dbReference>
<dbReference type="InterPro" id="IPR029030">
    <property type="entry name" value="Caspase-like_dom_sf"/>
</dbReference>
<proteinExistence type="inferred from homology"/>
<protein>
    <recommendedName>
        <fullName evidence="3">Caspase family p20 domain-containing protein</fullName>
    </recommendedName>
</protein>
<dbReference type="PROSITE" id="PS50208">
    <property type="entry name" value="CASPASE_P20"/>
    <property type="match status" value="1"/>
</dbReference>
<comment type="caution">
    <text evidence="4">The sequence shown here is derived from an EMBL/GenBank/DDBJ whole genome shotgun (WGS) entry which is preliminary data.</text>
</comment>
<evidence type="ECO:0000256" key="2">
    <source>
        <dbReference type="SAM" id="MobiDB-lite"/>
    </source>
</evidence>
<dbReference type="InterPro" id="IPR015917">
    <property type="entry name" value="Pept_C14A"/>
</dbReference>
<organism evidence="4 5">
    <name type="scientific">Dreissena polymorpha</name>
    <name type="common">Zebra mussel</name>
    <name type="synonym">Mytilus polymorpha</name>
    <dbReference type="NCBI Taxonomy" id="45954"/>
    <lineage>
        <taxon>Eukaryota</taxon>
        <taxon>Metazoa</taxon>
        <taxon>Spiralia</taxon>
        <taxon>Lophotrochozoa</taxon>
        <taxon>Mollusca</taxon>
        <taxon>Bivalvia</taxon>
        <taxon>Autobranchia</taxon>
        <taxon>Heteroconchia</taxon>
        <taxon>Euheterodonta</taxon>
        <taxon>Imparidentia</taxon>
        <taxon>Neoheterodontei</taxon>
        <taxon>Myida</taxon>
        <taxon>Dreissenoidea</taxon>
        <taxon>Dreissenidae</taxon>
        <taxon>Dreissena</taxon>
    </lineage>
</organism>
<comment type="similarity">
    <text evidence="1">Belongs to the peptidase C14A family.</text>
</comment>
<evidence type="ECO:0000313" key="4">
    <source>
        <dbReference type="EMBL" id="KAH3887840.1"/>
    </source>
</evidence>